<evidence type="ECO:0000313" key="3">
    <source>
        <dbReference type="Proteomes" id="UP000256873"/>
    </source>
</evidence>
<proteinExistence type="predicted"/>
<sequence>MSGSANAQKVEILFFFSTPPGYPYFDAPLEWKESQTAIQNAKYGHQINLIAIPAATINDLIEKINQYNPPCVHITGHGELDKIILQDLNRKARLVEKGFLKGLLSGKKDIIKLVFLNVCDSCQQAQEMSEYIDCVIGIEGKINDASGRLFSKTFYGSLAEGNSLAHAFEEAHSQLSQERDFDVKPHYRSGIDPASVYLVPLSDPDDLPINITINITINILSIDELKNLVCKLNSCNCIKNNKQGVINKLLPALQERIEEKKDLFSWTDDLLVKCDEIEGGFQSLLAAVSFFDGETRAYKALKDYVVELNSKYSSN</sequence>
<protein>
    <submittedName>
        <fullName evidence="2">CHAT domain-containing protein</fullName>
    </submittedName>
</protein>
<feature type="domain" description="CHAT" evidence="1">
    <location>
        <begin position="32"/>
        <end position="181"/>
    </location>
</feature>
<name>A0A3E0KTJ0_9CHRO</name>
<gene>
    <name evidence="2" type="ORF">DWQ54_25805</name>
</gene>
<dbReference type="Proteomes" id="UP000256873">
    <property type="component" value="Unassembled WGS sequence"/>
</dbReference>
<accession>A0A3E0KTJ0</accession>
<dbReference type="EMBL" id="QQWC01000011">
    <property type="protein sequence ID" value="REJ38600.1"/>
    <property type="molecule type" value="Genomic_DNA"/>
</dbReference>
<comment type="caution">
    <text evidence="2">The sequence shown here is derived from an EMBL/GenBank/DDBJ whole genome shotgun (WGS) entry which is preliminary data.</text>
</comment>
<dbReference type="InterPro" id="IPR024983">
    <property type="entry name" value="CHAT_dom"/>
</dbReference>
<dbReference type="AlphaFoldDB" id="A0A3E0KTJ0"/>
<dbReference type="Pfam" id="PF12770">
    <property type="entry name" value="CHAT"/>
    <property type="match status" value="1"/>
</dbReference>
<evidence type="ECO:0000259" key="1">
    <source>
        <dbReference type="Pfam" id="PF12770"/>
    </source>
</evidence>
<organism evidence="2 3">
    <name type="scientific">Microcystis flos-aquae TF09</name>
    <dbReference type="NCBI Taxonomy" id="2060473"/>
    <lineage>
        <taxon>Bacteria</taxon>
        <taxon>Bacillati</taxon>
        <taxon>Cyanobacteriota</taxon>
        <taxon>Cyanophyceae</taxon>
        <taxon>Oscillatoriophycideae</taxon>
        <taxon>Chroococcales</taxon>
        <taxon>Microcystaceae</taxon>
        <taxon>Microcystis</taxon>
    </lineage>
</organism>
<reference evidence="2 3" key="1">
    <citation type="submission" date="2017-10" db="EMBL/GenBank/DDBJ databases">
        <title>A large-scale comparative metagenomic study reveals the eutrophication-driven functional interactions in six Microcystis-epibionts communities.</title>
        <authorList>
            <person name="Li Q."/>
            <person name="Lin F."/>
        </authorList>
    </citation>
    <scope>NUCLEOTIDE SEQUENCE [LARGE SCALE GENOMIC DNA]</scope>
    <source>
        <strain evidence="2">TF09</strain>
    </source>
</reference>
<evidence type="ECO:0000313" key="2">
    <source>
        <dbReference type="EMBL" id="REJ38600.1"/>
    </source>
</evidence>